<sequence length="1335" mass="145090">MPSNNTISVTLSQLAKMIDHSLLHPTMTDADVLAGLQIARENNVATACVKPYHIPLAIKELAGTDVLVCPVIGFPHGNSTTEIKVHEATAAAQAGGREIDMVVNVGKVLGGDWEYVTREIDQINCAVGSHGAILKVIFENDYLQSEHIVRLCKICTDLGVAFVKTSTGYGFVKQADGSYNYLGATVLDLKLMRQHSGSNVQIKAAGGVRTLDDLLHVMSLGVTRIGATATVAILAEAKKRGISNEPTLVSFKPMEEKGTLILRPFSSPEAMATTAPLSAKPKLAGPGASLKITPSNSPILRPGARSPSKPSHQSTLSLQTVLGTTTTTPNGFSSHDQSKSFALCAGSAAVLAELDDDGNLCQRFFRARPSATSVNPTTTSFYNQSTPPTTPDSRSRSLSHIRSNPHLNVPNGSPSNEAADNGSPRGWSSRERIKAVTSVSISPNGRFLAVGETGYNPRVLIFSTARDALPDVPLSILSEHTFGVCSLAFSPDSQYLATLGNPNDGFLFIWAINLKNGSARLHSTNKCTSFVRDMCWVGQTLVTTGVRHVKVWRLPTVRPVSPTKSRLTVDGAPSPNPAPKALSGRNCILGQLNDHTFSCISSISDQEAVVGTESGAVCLLDERDGFQRLSVVTQVAFAVTSMTVDFDRESIWLGGRGRRMQRLSFEFLRTSTISSPPSPTKLEKLVVDKRSKAPAITCMGCLSSHMVTVEATKEIHIYPIETLPDEVEQELGEISMPAHRDPVLGIRPLKVPNGFSADFFSWSRNGSVNFWDARGKCVGLKTVVVEQSVAGDEDVPNELKVLRAADNAAWFVAGDKYGVLRVYSGEEWKCIDEARAHGGEITDIALQKTEDTWLVASSGRDRMVQLFQKTHSTLQLVQTMDDHVGAVGQIMFLNEGEKLLSSSGDRTVLIRDRATRDEDGATSIAYLITRVITMKSSPISMALCPDDSNILFVSTMDRCISKFDIPSGRQLHSFRALDSETNDAVIMSSLTVTSEIPGQSPKLLIGVSSTDKSIRVYDLEKDNLLTGEFGHTEGVSDALLLEQYEDFEDGPTIKRNLISAGMDGILMIWNLCVQPHVPPEGQNGRDDEGPVKESTAAKPPLRKVLSRSELAGFQRLDNPSPLGTPTPARERSPTLTKKMSKLSLTPSTLKNNSLAETPSPPNRRSPICFTPTDNIRRSPSPVSPRTKSYSSASKKPSSAKSTNRRTSMDFRTRTKASSRSEFGSLEMSTEQLCRTLRAYRKKLNGSTKQLQSQKELERELNLTMRAVSARFQNSDESAETETDSSGKDMDRKPSYSSTSSRSSHLPRHMPSTPLLRHKGMRQVSRSRSYDANGDE</sequence>
<protein>
    <recommendedName>
        <fullName evidence="2">deoxyribose-phosphate aldolase</fullName>
        <ecNumber evidence="2">4.1.2.4</ecNumber>
    </recommendedName>
    <alternativeName>
        <fullName evidence="6">2-deoxy-D-ribose 5-phosphate aldolase</fullName>
    </alternativeName>
</protein>
<evidence type="ECO:0000313" key="10">
    <source>
        <dbReference type="EMBL" id="OOQ88132.1"/>
    </source>
</evidence>
<dbReference type="CDD" id="cd00959">
    <property type="entry name" value="DeoC"/>
    <property type="match status" value="1"/>
</dbReference>
<accession>A0A1S9RRJ3</accession>
<dbReference type="SUPFAM" id="SSF50978">
    <property type="entry name" value="WD40 repeat-like"/>
    <property type="match status" value="2"/>
</dbReference>
<evidence type="ECO:0000256" key="4">
    <source>
        <dbReference type="ARBA" id="ARBA00023239"/>
    </source>
</evidence>
<comment type="caution">
    <text evidence="10">The sequence shown here is derived from an EMBL/GenBank/DDBJ whole genome shotgun (WGS) entry which is preliminary data.</text>
</comment>
<evidence type="ECO:0000256" key="3">
    <source>
        <dbReference type="ARBA" id="ARBA00022490"/>
    </source>
</evidence>
<evidence type="ECO:0000313" key="11">
    <source>
        <dbReference type="Proteomes" id="UP000190744"/>
    </source>
</evidence>
<comment type="catalytic activity">
    <reaction evidence="7">
        <text>2-deoxy-D-ribose 5-phosphate = D-glyceraldehyde 3-phosphate + acetaldehyde</text>
        <dbReference type="Rhea" id="RHEA:12821"/>
        <dbReference type="ChEBI" id="CHEBI:15343"/>
        <dbReference type="ChEBI" id="CHEBI:59776"/>
        <dbReference type="ChEBI" id="CHEBI:62877"/>
        <dbReference type="EC" id="4.1.2.4"/>
    </reaction>
</comment>
<name>A0A1S9RRJ3_PENBI</name>
<feature type="compositionally biased region" description="Polar residues" evidence="9">
    <location>
        <begin position="396"/>
        <end position="418"/>
    </location>
</feature>
<feature type="compositionally biased region" description="Polar residues" evidence="9">
    <location>
        <begin position="1215"/>
        <end position="1226"/>
    </location>
</feature>
<feature type="compositionally biased region" description="Low complexity" evidence="9">
    <location>
        <begin position="1294"/>
        <end position="1303"/>
    </location>
</feature>
<evidence type="ECO:0000256" key="9">
    <source>
        <dbReference type="SAM" id="MobiDB-lite"/>
    </source>
</evidence>
<evidence type="ECO:0000256" key="6">
    <source>
        <dbReference type="ARBA" id="ARBA00032755"/>
    </source>
</evidence>
<dbReference type="InterPro" id="IPR015943">
    <property type="entry name" value="WD40/YVTN_repeat-like_dom_sf"/>
</dbReference>
<dbReference type="InterPro" id="IPR028581">
    <property type="entry name" value="DeoC_typeI"/>
</dbReference>
<comment type="function">
    <text evidence="8">Catalyzes a reversible aldol reaction between acetaldehyde and D-glyceraldehyde 3-phosphate to generate 2-deoxy-D-ribose 5-phosphate.</text>
</comment>
<feature type="region of interest" description="Disordered" evidence="9">
    <location>
        <begin position="372"/>
        <end position="429"/>
    </location>
</feature>
<dbReference type="FunFam" id="3.20.20.70:FF:000198">
    <property type="entry name" value="Deoxyribose-phosphate aldolase"/>
    <property type="match status" value="1"/>
</dbReference>
<dbReference type="GO" id="GO:0046386">
    <property type="term" value="P:deoxyribose phosphate catabolic process"/>
    <property type="evidence" value="ECO:0007669"/>
    <property type="project" value="UniProtKB-UniPathway"/>
</dbReference>
<gene>
    <name evidence="10" type="ORF">PEBR_13994</name>
</gene>
<organism evidence="10 11">
    <name type="scientific">Penicillium brasilianum</name>
    <dbReference type="NCBI Taxonomy" id="104259"/>
    <lineage>
        <taxon>Eukaryota</taxon>
        <taxon>Fungi</taxon>
        <taxon>Dikarya</taxon>
        <taxon>Ascomycota</taxon>
        <taxon>Pezizomycotina</taxon>
        <taxon>Eurotiomycetes</taxon>
        <taxon>Eurotiomycetidae</taxon>
        <taxon>Eurotiales</taxon>
        <taxon>Aspergillaceae</taxon>
        <taxon>Penicillium</taxon>
    </lineage>
</organism>
<dbReference type="GO" id="GO:0009264">
    <property type="term" value="P:deoxyribonucleotide catabolic process"/>
    <property type="evidence" value="ECO:0007669"/>
    <property type="project" value="InterPro"/>
</dbReference>
<dbReference type="InterPro" id="IPR001680">
    <property type="entry name" value="WD40_rpt"/>
</dbReference>
<dbReference type="EMBL" id="LJBN01000120">
    <property type="protein sequence ID" value="OOQ88132.1"/>
    <property type="molecule type" value="Genomic_DNA"/>
</dbReference>
<proteinExistence type="inferred from homology"/>
<evidence type="ECO:0000256" key="7">
    <source>
        <dbReference type="ARBA" id="ARBA00048791"/>
    </source>
</evidence>
<dbReference type="Proteomes" id="UP000190744">
    <property type="component" value="Unassembled WGS sequence"/>
</dbReference>
<dbReference type="SMART" id="SM00320">
    <property type="entry name" value="WD40"/>
    <property type="match status" value="10"/>
</dbReference>
<evidence type="ECO:0000256" key="8">
    <source>
        <dbReference type="ARBA" id="ARBA00056337"/>
    </source>
</evidence>
<dbReference type="UniPathway" id="UPA00002">
    <property type="reaction ID" value="UER00468"/>
</dbReference>
<dbReference type="NCBIfam" id="TIGR00126">
    <property type="entry name" value="deoC"/>
    <property type="match status" value="1"/>
</dbReference>
<dbReference type="InterPro" id="IPR013785">
    <property type="entry name" value="Aldolase_TIM"/>
</dbReference>
<dbReference type="Gene3D" id="2.130.10.10">
    <property type="entry name" value="YVTN repeat-like/Quinoprotein amine dehydrogenase"/>
    <property type="match status" value="3"/>
</dbReference>
<dbReference type="SUPFAM" id="SSF51569">
    <property type="entry name" value="Aldolase"/>
    <property type="match status" value="1"/>
</dbReference>
<feature type="compositionally biased region" description="Basic and acidic residues" evidence="9">
    <location>
        <begin position="1284"/>
        <end position="1293"/>
    </location>
</feature>
<feature type="compositionally biased region" description="Polar residues" evidence="9">
    <location>
        <begin position="372"/>
        <end position="387"/>
    </location>
</feature>
<dbReference type="SMART" id="SM01133">
    <property type="entry name" value="DeoC"/>
    <property type="match status" value="1"/>
</dbReference>
<dbReference type="Gene3D" id="3.20.20.70">
    <property type="entry name" value="Aldolase class I"/>
    <property type="match status" value="1"/>
</dbReference>
<feature type="region of interest" description="Disordered" evidence="9">
    <location>
        <begin position="290"/>
        <end position="316"/>
    </location>
</feature>
<feature type="compositionally biased region" description="Low complexity" evidence="9">
    <location>
        <begin position="1187"/>
        <end position="1201"/>
    </location>
</feature>
<feature type="region of interest" description="Disordered" evidence="9">
    <location>
        <begin position="1078"/>
        <end position="1226"/>
    </location>
</feature>
<evidence type="ECO:0000256" key="1">
    <source>
        <dbReference type="ARBA" id="ARBA00010936"/>
    </source>
</evidence>
<dbReference type="GO" id="GO:0004139">
    <property type="term" value="F:deoxyribose-phosphate aldolase activity"/>
    <property type="evidence" value="ECO:0007669"/>
    <property type="project" value="UniProtKB-EC"/>
</dbReference>
<feature type="compositionally biased region" description="Polar residues" evidence="9">
    <location>
        <begin position="1133"/>
        <end position="1156"/>
    </location>
</feature>
<keyword evidence="5" id="KW-0704">Schiff base</keyword>
<evidence type="ECO:0000256" key="5">
    <source>
        <dbReference type="ARBA" id="ARBA00023270"/>
    </source>
</evidence>
<dbReference type="InterPro" id="IPR052779">
    <property type="entry name" value="WDR62"/>
</dbReference>
<dbReference type="PANTHER" id="PTHR45589:SF1">
    <property type="entry name" value="WD REPEAT DOMAIN 62, ISOFORM G"/>
    <property type="match status" value="1"/>
</dbReference>
<dbReference type="GO" id="GO:0005737">
    <property type="term" value="C:cytoplasm"/>
    <property type="evidence" value="ECO:0007669"/>
    <property type="project" value="InterPro"/>
</dbReference>
<reference evidence="11" key="1">
    <citation type="submission" date="2015-09" db="EMBL/GenBank/DDBJ databases">
        <authorList>
            <person name="Fill T.P."/>
            <person name="Baretta J.F."/>
            <person name="de Almeida L.G."/>
            <person name="Rocha M."/>
            <person name="de Souza D.H."/>
            <person name="Malavazi I."/>
            <person name="Cerdeira L.T."/>
            <person name="Hong H."/>
            <person name="Samborskyy M."/>
            <person name="de Vasconcelos A.T."/>
            <person name="Leadlay P."/>
            <person name="Rodrigues-Filho E."/>
        </authorList>
    </citation>
    <scope>NUCLEOTIDE SEQUENCE [LARGE SCALE GENOMIC DNA]</scope>
    <source>
        <strain evidence="11">LaBioMMi 136</strain>
    </source>
</reference>
<dbReference type="HAMAP" id="MF_00114">
    <property type="entry name" value="DeoC_type1"/>
    <property type="match status" value="1"/>
</dbReference>
<dbReference type="Pfam" id="PF00400">
    <property type="entry name" value="WD40"/>
    <property type="match status" value="1"/>
</dbReference>
<dbReference type="InterPro" id="IPR011343">
    <property type="entry name" value="DeoC"/>
</dbReference>
<keyword evidence="3" id="KW-0963">Cytoplasm</keyword>
<dbReference type="EC" id="4.1.2.4" evidence="2"/>
<dbReference type="InterPro" id="IPR036322">
    <property type="entry name" value="WD40_repeat_dom_sf"/>
</dbReference>
<evidence type="ECO:0000256" key="2">
    <source>
        <dbReference type="ARBA" id="ARBA00012515"/>
    </source>
</evidence>
<feature type="region of interest" description="Disordered" evidence="9">
    <location>
        <begin position="1268"/>
        <end position="1335"/>
    </location>
</feature>
<dbReference type="PANTHER" id="PTHR45589">
    <property type="entry name" value="WD REPEAT DOMAIN 62, ISOFORM G"/>
    <property type="match status" value="1"/>
</dbReference>
<dbReference type="InterPro" id="IPR002915">
    <property type="entry name" value="DeoC/FbaB/LacD_aldolase"/>
</dbReference>
<keyword evidence="4" id="KW-0456">Lyase</keyword>
<comment type="similarity">
    <text evidence="1">Belongs to the DeoC/FbaB aldolase family. DeoC type 1 subfamily.</text>
</comment>
<dbReference type="Pfam" id="PF01791">
    <property type="entry name" value="DeoC"/>
    <property type="match status" value="1"/>
</dbReference>